<keyword evidence="1" id="KW-0472">Membrane</keyword>
<keyword evidence="3" id="KW-1185">Reference proteome</keyword>
<dbReference type="Proteomes" id="UP000515856">
    <property type="component" value="Chromosome"/>
</dbReference>
<evidence type="ECO:0000256" key="1">
    <source>
        <dbReference type="SAM" id="Phobius"/>
    </source>
</evidence>
<dbReference type="EMBL" id="CP060636">
    <property type="protein sequence ID" value="QNM11400.1"/>
    <property type="molecule type" value="Genomic_DNA"/>
</dbReference>
<keyword evidence="1" id="KW-1133">Transmembrane helix</keyword>
<organism evidence="2 3">
    <name type="scientific">[Eubacterium] hominis</name>
    <dbReference type="NCBI Taxonomy" id="2764325"/>
    <lineage>
        <taxon>Bacteria</taxon>
        <taxon>Bacillati</taxon>
        <taxon>Bacillota</taxon>
        <taxon>Erysipelotrichia</taxon>
        <taxon>Erysipelotrichales</taxon>
        <taxon>Erysipelotrichaceae</taxon>
        <taxon>Amedibacillus</taxon>
    </lineage>
</organism>
<feature type="transmembrane region" description="Helical" evidence="1">
    <location>
        <begin position="25"/>
        <end position="45"/>
    </location>
</feature>
<accession>A0A7G9GKR8</accession>
<reference evidence="2 3" key="1">
    <citation type="submission" date="2020-08" db="EMBL/GenBank/DDBJ databases">
        <authorList>
            <person name="Liu C."/>
            <person name="Sun Q."/>
        </authorList>
    </citation>
    <scope>NUCLEOTIDE SEQUENCE [LARGE SCALE GENOMIC DNA]</scope>
    <source>
        <strain evidence="2 3">NSJ-61</strain>
    </source>
</reference>
<evidence type="ECO:0000313" key="3">
    <source>
        <dbReference type="Proteomes" id="UP000515856"/>
    </source>
</evidence>
<evidence type="ECO:0000313" key="2">
    <source>
        <dbReference type="EMBL" id="QNM11400.1"/>
    </source>
</evidence>
<proteinExistence type="predicted"/>
<gene>
    <name evidence="2" type="ORF">H9Q80_14235</name>
</gene>
<dbReference type="KEGG" id="ehn:H9Q80_14235"/>
<dbReference type="AlphaFoldDB" id="A0A7G9GKR8"/>
<name>A0A7G9GKR8_9FIRM</name>
<sequence length="55" mass="6112">MDINDLKLAELEQCREDERSGQSQMIEVISAAGTILSVILGISIFRNQSFLNLNS</sequence>
<protein>
    <submittedName>
        <fullName evidence="2">Uncharacterized protein</fullName>
    </submittedName>
</protein>
<keyword evidence="1" id="KW-0812">Transmembrane</keyword>
<dbReference type="RefSeq" id="WP_158552288.1">
    <property type="nucleotide sequence ID" value="NZ_CP060636.1"/>
</dbReference>